<feature type="region of interest" description="Disordered" evidence="1">
    <location>
        <begin position="24"/>
        <end position="46"/>
    </location>
</feature>
<dbReference type="OrthoDB" id="5272396at2759"/>
<evidence type="ECO:0000313" key="2">
    <source>
        <dbReference type="EMBL" id="KAF2029466.1"/>
    </source>
</evidence>
<dbReference type="AlphaFoldDB" id="A0A9P4HAA2"/>
<proteinExistence type="predicted"/>
<name>A0A9P4HAA2_9PLEO</name>
<keyword evidence="3" id="KW-1185">Reference proteome</keyword>
<dbReference type="PANTHER" id="PTHR42085:SF1">
    <property type="entry name" value="F-BOX DOMAIN-CONTAINING PROTEIN"/>
    <property type="match status" value="1"/>
</dbReference>
<organism evidence="2 3">
    <name type="scientific">Setomelanomma holmii</name>
    <dbReference type="NCBI Taxonomy" id="210430"/>
    <lineage>
        <taxon>Eukaryota</taxon>
        <taxon>Fungi</taxon>
        <taxon>Dikarya</taxon>
        <taxon>Ascomycota</taxon>
        <taxon>Pezizomycotina</taxon>
        <taxon>Dothideomycetes</taxon>
        <taxon>Pleosporomycetidae</taxon>
        <taxon>Pleosporales</taxon>
        <taxon>Pleosporineae</taxon>
        <taxon>Phaeosphaeriaceae</taxon>
        <taxon>Setomelanomma</taxon>
    </lineage>
</organism>
<dbReference type="EMBL" id="ML978200">
    <property type="protein sequence ID" value="KAF2029466.1"/>
    <property type="molecule type" value="Genomic_DNA"/>
</dbReference>
<gene>
    <name evidence="2" type="ORF">EK21DRAFT_112840</name>
</gene>
<protein>
    <submittedName>
        <fullName evidence="2">Uncharacterized protein</fullName>
    </submittedName>
</protein>
<dbReference type="PANTHER" id="PTHR42085">
    <property type="entry name" value="F-BOX DOMAIN-CONTAINING PROTEIN"/>
    <property type="match status" value="1"/>
</dbReference>
<reference evidence="2" key="1">
    <citation type="journal article" date="2020" name="Stud. Mycol.">
        <title>101 Dothideomycetes genomes: a test case for predicting lifestyles and emergence of pathogens.</title>
        <authorList>
            <person name="Haridas S."/>
            <person name="Albert R."/>
            <person name="Binder M."/>
            <person name="Bloem J."/>
            <person name="Labutti K."/>
            <person name="Salamov A."/>
            <person name="Andreopoulos B."/>
            <person name="Baker S."/>
            <person name="Barry K."/>
            <person name="Bills G."/>
            <person name="Bluhm B."/>
            <person name="Cannon C."/>
            <person name="Castanera R."/>
            <person name="Culley D."/>
            <person name="Daum C."/>
            <person name="Ezra D."/>
            <person name="Gonzalez J."/>
            <person name="Henrissat B."/>
            <person name="Kuo A."/>
            <person name="Liang C."/>
            <person name="Lipzen A."/>
            <person name="Lutzoni F."/>
            <person name="Magnuson J."/>
            <person name="Mondo S."/>
            <person name="Nolan M."/>
            <person name="Ohm R."/>
            <person name="Pangilinan J."/>
            <person name="Park H.-J."/>
            <person name="Ramirez L."/>
            <person name="Alfaro M."/>
            <person name="Sun H."/>
            <person name="Tritt A."/>
            <person name="Yoshinaga Y."/>
            <person name="Zwiers L.-H."/>
            <person name="Turgeon B."/>
            <person name="Goodwin S."/>
            <person name="Spatafora J."/>
            <person name="Crous P."/>
            <person name="Grigoriev I."/>
        </authorList>
    </citation>
    <scope>NUCLEOTIDE SEQUENCE</scope>
    <source>
        <strain evidence="2">CBS 110217</strain>
    </source>
</reference>
<feature type="compositionally biased region" description="Basic residues" evidence="1">
    <location>
        <begin position="33"/>
        <end position="46"/>
    </location>
</feature>
<evidence type="ECO:0000313" key="3">
    <source>
        <dbReference type="Proteomes" id="UP000799777"/>
    </source>
</evidence>
<dbReference type="InterPro" id="IPR038883">
    <property type="entry name" value="AN11006-like"/>
</dbReference>
<sequence length="273" mass="31502">MADSTVHENHLGIKAIEDPESIEAGANEDSTGLRRRKPRPRRVSRPYRVHSKNDLLPYTKFLNIYLERKYQRLCTLLFLALPDELRKVVYKYLLVSRQPIKMWEETGKVYQNQNWRRQYTDIMSREICTGRKRCNLGLLRTGKLINAKAAEILYGQNEFRFSGKNRLMAAFAYVTKIGPGNLDYMTSLTVGMPFRSSNERHVWRESQSLHLDAHPRSVRSCSVFVLGKAMALPQAVQELDLRRLVVRARLEVDHGIPPAASELRSSEELGVLF</sequence>
<accession>A0A9P4HAA2</accession>
<dbReference type="Proteomes" id="UP000799777">
    <property type="component" value="Unassembled WGS sequence"/>
</dbReference>
<comment type="caution">
    <text evidence="2">The sequence shown here is derived from an EMBL/GenBank/DDBJ whole genome shotgun (WGS) entry which is preliminary data.</text>
</comment>
<evidence type="ECO:0000256" key="1">
    <source>
        <dbReference type="SAM" id="MobiDB-lite"/>
    </source>
</evidence>